<sequence>AEDSVQIRNLIQKYLQLPENELQQVFLSKLNEINLQDYGVLSFLSPTIVTGETANITTGPICNITSGPICSITSQPICDLTSQPICSLITLTPPCLTLMGIRCPTAGLKCNTPTAGTICEFFSKLGPLLKAIAVILIIALILFIPAIILVSILNVDACTEFRNKITYMFNCSTPE</sequence>
<feature type="non-terminal residue" evidence="2">
    <location>
        <position position="1"/>
    </location>
</feature>
<dbReference type="AlphaFoldDB" id="X1L2N2"/>
<dbReference type="EMBL" id="BARV01003907">
    <property type="protein sequence ID" value="GAI13228.1"/>
    <property type="molecule type" value="Genomic_DNA"/>
</dbReference>
<evidence type="ECO:0000313" key="2">
    <source>
        <dbReference type="EMBL" id="GAI13228.1"/>
    </source>
</evidence>
<keyword evidence="1" id="KW-1133">Transmembrane helix</keyword>
<keyword evidence="1" id="KW-0812">Transmembrane</keyword>
<proteinExistence type="predicted"/>
<evidence type="ECO:0000256" key="1">
    <source>
        <dbReference type="SAM" id="Phobius"/>
    </source>
</evidence>
<name>X1L2N2_9ZZZZ</name>
<comment type="caution">
    <text evidence="2">The sequence shown here is derived from an EMBL/GenBank/DDBJ whole genome shotgun (WGS) entry which is preliminary data.</text>
</comment>
<accession>X1L2N2</accession>
<protein>
    <submittedName>
        <fullName evidence="2">Uncharacterized protein</fullName>
    </submittedName>
</protein>
<feature type="transmembrane region" description="Helical" evidence="1">
    <location>
        <begin position="131"/>
        <end position="153"/>
    </location>
</feature>
<organism evidence="2">
    <name type="scientific">marine sediment metagenome</name>
    <dbReference type="NCBI Taxonomy" id="412755"/>
    <lineage>
        <taxon>unclassified sequences</taxon>
        <taxon>metagenomes</taxon>
        <taxon>ecological metagenomes</taxon>
    </lineage>
</organism>
<reference evidence="2" key="1">
    <citation type="journal article" date="2014" name="Front. Microbiol.">
        <title>High frequency of phylogenetically diverse reductive dehalogenase-homologous genes in deep subseafloor sedimentary metagenomes.</title>
        <authorList>
            <person name="Kawai M."/>
            <person name="Futagami T."/>
            <person name="Toyoda A."/>
            <person name="Takaki Y."/>
            <person name="Nishi S."/>
            <person name="Hori S."/>
            <person name="Arai W."/>
            <person name="Tsubouchi T."/>
            <person name="Morono Y."/>
            <person name="Uchiyama I."/>
            <person name="Ito T."/>
            <person name="Fujiyama A."/>
            <person name="Inagaki F."/>
            <person name="Takami H."/>
        </authorList>
    </citation>
    <scope>NUCLEOTIDE SEQUENCE</scope>
    <source>
        <strain evidence="2">Expedition CK06-06</strain>
    </source>
</reference>
<gene>
    <name evidence="2" type="ORF">S06H3_09032</name>
</gene>
<keyword evidence="1" id="KW-0472">Membrane</keyword>